<sequence>MDELRSALPGCDLCAYIDLDVALVMSLSAPQKPPQEQLDALAEMACVLLRSNPCPAEGDHASETEFTTFLTQDRSYFLMRSTGDPGEVICCRCGADVDPDAVEAGARLTLKWVGEAA</sequence>
<gene>
    <name evidence="1" type="ORF">AIOL_003656</name>
</gene>
<name>A0A0J9E7J9_9RHOB</name>
<keyword evidence="2" id="KW-1185">Reference proteome</keyword>
<protein>
    <submittedName>
        <fullName evidence="1">Uncharacterized protein</fullName>
    </submittedName>
</protein>
<dbReference type="PATRIC" id="fig|1675527.3.peg.3828"/>
<reference evidence="1 2" key="1">
    <citation type="submission" date="2015-06" db="EMBL/GenBank/DDBJ databases">
        <title>Draft genome sequence of an Alphaproteobacteria species associated to the Mediterranean sponge Oscarella lobularis.</title>
        <authorList>
            <person name="Jourda C."/>
            <person name="Santini S."/>
            <person name="Claverie J.-M."/>
        </authorList>
    </citation>
    <scope>NUCLEOTIDE SEQUENCE [LARGE SCALE GENOMIC DNA]</scope>
    <source>
        <strain evidence="1">IGS</strain>
    </source>
</reference>
<accession>A0A0J9E7J9</accession>
<dbReference type="Proteomes" id="UP000037178">
    <property type="component" value="Unassembled WGS sequence"/>
</dbReference>
<dbReference type="EMBL" id="LFTY01000002">
    <property type="protein sequence ID" value="KMW58677.1"/>
    <property type="molecule type" value="Genomic_DNA"/>
</dbReference>
<evidence type="ECO:0000313" key="1">
    <source>
        <dbReference type="EMBL" id="KMW58677.1"/>
    </source>
</evidence>
<comment type="caution">
    <text evidence="1">The sequence shown here is derived from an EMBL/GenBank/DDBJ whole genome shotgun (WGS) entry which is preliminary data.</text>
</comment>
<dbReference type="AlphaFoldDB" id="A0A0J9E7J9"/>
<proteinExistence type="predicted"/>
<evidence type="ECO:0000313" key="2">
    <source>
        <dbReference type="Proteomes" id="UP000037178"/>
    </source>
</evidence>
<dbReference type="STRING" id="1675527.AIOL_003656"/>
<organism evidence="1 2">
    <name type="scientific">Candidatus Rhodobacter oscarellae</name>
    <dbReference type="NCBI Taxonomy" id="1675527"/>
    <lineage>
        <taxon>Bacteria</taxon>
        <taxon>Pseudomonadati</taxon>
        <taxon>Pseudomonadota</taxon>
        <taxon>Alphaproteobacteria</taxon>
        <taxon>Rhodobacterales</taxon>
        <taxon>Rhodobacter group</taxon>
        <taxon>Rhodobacter</taxon>
    </lineage>
</organism>